<evidence type="ECO:0000313" key="2">
    <source>
        <dbReference type="Proteomes" id="UP000230161"/>
    </source>
</evidence>
<proteinExistence type="predicted"/>
<reference evidence="1 2" key="1">
    <citation type="submission" date="2017-11" db="EMBL/GenBank/DDBJ databases">
        <title>Genomic Encyclopedia of Archaeal and Bacterial Type Strains, Phase II (KMG-II): From Individual Species to Whole Genera.</title>
        <authorList>
            <person name="Goeker M."/>
        </authorList>
    </citation>
    <scope>NUCLEOTIDE SEQUENCE [LARGE SCALE GENOMIC DNA]</scope>
    <source>
        <strain evidence="1 2">DSM 25625</strain>
    </source>
</reference>
<dbReference type="Proteomes" id="UP000230161">
    <property type="component" value="Unassembled WGS sequence"/>
</dbReference>
<dbReference type="OrthoDB" id="5006876at2"/>
<dbReference type="EMBL" id="PGFB01000003">
    <property type="protein sequence ID" value="PJJ62113.1"/>
    <property type="molecule type" value="Genomic_DNA"/>
</dbReference>
<gene>
    <name evidence="1" type="ORF">CLV54_1906</name>
</gene>
<comment type="caution">
    <text evidence="1">The sequence shown here is derived from an EMBL/GenBank/DDBJ whole genome shotgun (WGS) entry which is preliminary data.</text>
</comment>
<dbReference type="AlphaFoldDB" id="A0A2M9BVY4"/>
<organism evidence="1 2">
    <name type="scientific">Compostimonas suwonensis</name>
    <dbReference type="NCBI Taxonomy" id="1048394"/>
    <lineage>
        <taxon>Bacteria</taxon>
        <taxon>Bacillati</taxon>
        <taxon>Actinomycetota</taxon>
        <taxon>Actinomycetes</taxon>
        <taxon>Micrococcales</taxon>
        <taxon>Microbacteriaceae</taxon>
        <taxon>Compostimonas</taxon>
    </lineage>
</organism>
<protein>
    <submittedName>
        <fullName evidence="1">Uncharacterized protein</fullName>
    </submittedName>
</protein>
<accession>A0A2M9BVY4</accession>
<dbReference type="RefSeq" id="WP_100344710.1">
    <property type="nucleotide sequence ID" value="NZ_PGFB01000003.1"/>
</dbReference>
<keyword evidence="2" id="KW-1185">Reference proteome</keyword>
<evidence type="ECO:0000313" key="1">
    <source>
        <dbReference type="EMBL" id="PJJ62113.1"/>
    </source>
</evidence>
<name>A0A2M9BVY4_9MICO</name>
<sequence>MTTEITTIDYTVPAETYVAYGADFNMEAVNDAVLAELNGLVPDGVTVLRNGRVVAEGSAAAAKARDLDWDSLVKSIDLDQILASHGK</sequence>